<feature type="transmembrane region" description="Helical" evidence="7">
    <location>
        <begin position="310"/>
        <end position="334"/>
    </location>
</feature>
<dbReference type="SUPFAM" id="SSF161098">
    <property type="entry name" value="MetI-like"/>
    <property type="match status" value="2"/>
</dbReference>
<keyword evidence="5 7" id="KW-1133">Transmembrane helix</keyword>
<feature type="transmembrane region" description="Helical" evidence="7">
    <location>
        <begin position="440"/>
        <end position="462"/>
    </location>
</feature>
<evidence type="ECO:0000313" key="10">
    <source>
        <dbReference type="Proteomes" id="UP000572540"/>
    </source>
</evidence>
<feature type="transmembrane region" description="Helical" evidence="7">
    <location>
        <begin position="373"/>
        <end position="395"/>
    </location>
</feature>
<name>A0A7Y9W7B6_9BURK</name>
<comment type="subcellular location">
    <subcellularLocation>
        <location evidence="1 7">Cell membrane</location>
        <topology evidence="1 7">Multi-pass membrane protein</topology>
    </subcellularLocation>
</comment>
<dbReference type="Pfam" id="PF00528">
    <property type="entry name" value="BPD_transp_1"/>
    <property type="match status" value="2"/>
</dbReference>
<dbReference type="GO" id="GO:0055085">
    <property type="term" value="P:transmembrane transport"/>
    <property type="evidence" value="ECO:0007669"/>
    <property type="project" value="InterPro"/>
</dbReference>
<evidence type="ECO:0000256" key="4">
    <source>
        <dbReference type="ARBA" id="ARBA00022692"/>
    </source>
</evidence>
<evidence type="ECO:0000256" key="2">
    <source>
        <dbReference type="ARBA" id="ARBA00022448"/>
    </source>
</evidence>
<keyword evidence="4 7" id="KW-0812">Transmembrane</keyword>
<keyword evidence="3" id="KW-1003">Cell membrane</keyword>
<evidence type="ECO:0000256" key="7">
    <source>
        <dbReference type="RuleBase" id="RU363032"/>
    </source>
</evidence>
<feature type="transmembrane region" description="Helical" evidence="7">
    <location>
        <begin position="102"/>
        <end position="122"/>
    </location>
</feature>
<feature type="transmembrane region" description="Helical" evidence="7">
    <location>
        <begin position="72"/>
        <end position="93"/>
    </location>
</feature>
<evidence type="ECO:0000256" key="3">
    <source>
        <dbReference type="ARBA" id="ARBA00022475"/>
    </source>
</evidence>
<dbReference type="CDD" id="cd06261">
    <property type="entry name" value="TM_PBP2"/>
    <property type="match status" value="2"/>
</dbReference>
<organism evidence="9 10">
    <name type="scientific">Paraburkholderia bryophila</name>
    <dbReference type="NCBI Taxonomy" id="420952"/>
    <lineage>
        <taxon>Bacteria</taxon>
        <taxon>Pseudomonadati</taxon>
        <taxon>Pseudomonadota</taxon>
        <taxon>Betaproteobacteria</taxon>
        <taxon>Burkholderiales</taxon>
        <taxon>Burkholderiaceae</taxon>
        <taxon>Paraburkholderia</taxon>
    </lineage>
</organism>
<evidence type="ECO:0000256" key="5">
    <source>
        <dbReference type="ARBA" id="ARBA00022989"/>
    </source>
</evidence>
<comment type="caution">
    <text evidence="9">The sequence shown here is derived from an EMBL/GenBank/DDBJ whole genome shotgun (WGS) entry which is preliminary data.</text>
</comment>
<feature type="transmembrane region" description="Helical" evidence="7">
    <location>
        <begin position="154"/>
        <end position="181"/>
    </location>
</feature>
<comment type="similarity">
    <text evidence="7">Belongs to the binding-protein-dependent transport system permease family.</text>
</comment>
<feature type="transmembrane region" description="Helical" evidence="7">
    <location>
        <begin position="407"/>
        <end position="428"/>
    </location>
</feature>
<feature type="transmembrane region" description="Helical" evidence="7">
    <location>
        <begin position="541"/>
        <end position="562"/>
    </location>
</feature>
<evidence type="ECO:0000256" key="1">
    <source>
        <dbReference type="ARBA" id="ARBA00004651"/>
    </source>
</evidence>
<gene>
    <name evidence="9" type="ORF">GGD41_002199</name>
</gene>
<dbReference type="AlphaFoldDB" id="A0A7Y9W7B6"/>
<reference evidence="9 10" key="1">
    <citation type="submission" date="2020-07" db="EMBL/GenBank/DDBJ databases">
        <title>Exploring microbial biodiversity for novel pathways involved in the catabolism of aromatic compounds derived from lignin.</title>
        <authorList>
            <person name="Elkins J."/>
        </authorList>
    </citation>
    <scope>NUCLEOTIDE SEQUENCE [LARGE SCALE GENOMIC DNA]</scope>
    <source>
        <strain evidence="9 10">H2C3B</strain>
    </source>
</reference>
<dbReference type="EMBL" id="JACCAU010000001">
    <property type="protein sequence ID" value="NYH14971.1"/>
    <property type="molecule type" value="Genomic_DNA"/>
</dbReference>
<feature type="transmembrane region" description="Helical" evidence="7">
    <location>
        <begin position="511"/>
        <end position="534"/>
    </location>
</feature>
<accession>A0A7Y9W7B6</accession>
<feature type="domain" description="ABC transmembrane type-1" evidence="8">
    <location>
        <begin position="68"/>
        <end position="324"/>
    </location>
</feature>
<keyword evidence="2 7" id="KW-0813">Transport</keyword>
<keyword evidence="6 7" id="KW-0472">Membrane</keyword>
<dbReference type="Proteomes" id="UP000572540">
    <property type="component" value="Unassembled WGS sequence"/>
</dbReference>
<dbReference type="InterPro" id="IPR000515">
    <property type="entry name" value="MetI-like"/>
</dbReference>
<protein>
    <submittedName>
        <fullName evidence="9">ABC-type sugar transport system permease subunit</fullName>
    </submittedName>
</protein>
<dbReference type="GO" id="GO:0005886">
    <property type="term" value="C:plasma membrane"/>
    <property type="evidence" value="ECO:0007669"/>
    <property type="project" value="UniProtKB-SubCell"/>
</dbReference>
<sequence length="575" mass="62684">MNAVRRYLPLVLLVGPALLVLGVLALYPVLRVLVDSFFNVDYASGHRLFTGLENYRAVLGDSEFAASFANTLQFTVAASVLEVVLGGALALLFARAFAGRRFIIPLAILPMMLSTLVCSAIWRNWLNYSGFLNALLAVFDLPGVQWLSDPHLAIWSLILVDVWQWTPMAFLIILAGLQSIAPELYEAARTDGASEWQCLRHITLPLIVPQIVLAMLLRSIDTFKLFDKVYALTGGGPGNATQTLSTYIYDTGFRFFNVGAGQRRFGADAADLGGTGVGQRVAVDPQGGCAMNTATSSSAWRPVGLGRQTALWLLRIIALILLLLPCVWMVGAAFTPTLERLDHPLLLWPHVPTLQHFESVWASGIGRQLLNSVLVSCGTTVLSLALAFPAAYALVRMRFPARLDLLFLMLVLAVKLMPPITVAVPLFTLAKNLHLLDSEFGLMLAYQVYTLPLSIWMLLSFVREVPIDYEEAACLDGAGLIQRLVYIVLPLCAPGLVATAIFVLIAAWNEFLLALLFLTTPSRFTLPLAVAGYVTENGIDWGDLMSVGMIASLPTLAVAGYVQRYLLRGFSGGLK</sequence>
<evidence type="ECO:0000259" key="8">
    <source>
        <dbReference type="PROSITE" id="PS50928"/>
    </source>
</evidence>
<feature type="transmembrane region" description="Helical" evidence="7">
    <location>
        <begin position="483"/>
        <end position="505"/>
    </location>
</feature>
<dbReference type="Gene3D" id="1.10.3720.10">
    <property type="entry name" value="MetI-like"/>
    <property type="match status" value="2"/>
</dbReference>
<keyword evidence="9" id="KW-0762">Sugar transport</keyword>
<proteinExistence type="inferred from homology"/>
<dbReference type="PANTHER" id="PTHR32243:SF18">
    <property type="entry name" value="INNER MEMBRANE ABC TRANSPORTER PERMEASE PROTEIN YCJP"/>
    <property type="match status" value="1"/>
</dbReference>
<feature type="domain" description="ABC transmembrane type-1" evidence="8">
    <location>
        <begin position="369"/>
        <end position="562"/>
    </location>
</feature>
<dbReference type="InterPro" id="IPR035906">
    <property type="entry name" value="MetI-like_sf"/>
</dbReference>
<dbReference type="PANTHER" id="PTHR32243">
    <property type="entry name" value="MALTOSE TRANSPORT SYSTEM PERMEASE-RELATED"/>
    <property type="match status" value="1"/>
</dbReference>
<dbReference type="PROSITE" id="PS50928">
    <property type="entry name" value="ABC_TM1"/>
    <property type="match status" value="2"/>
</dbReference>
<evidence type="ECO:0000313" key="9">
    <source>
        <dbReference type="EMBL" id="NYH14971.1"/>
    </source>
</evidence>
<evidence type="ECO:0000256" key="6">
    <source>
        <dbReference type="ARBA" id="ARBA00023136"/>
    </source>
</evidence>
<dbReference type="InterPro" id="IPR050901">
    <property type="entry name" value="BP-dep_ABC_trans_perm"/>
</dbReference>
<feature type="transmembrane region" description="Helical" evidence="7">
    <location>
        <begin position="7"/>
        <end position="30"/>
    </location>
</feature>